<sequence>MKRRALLAAAAGASVGLAGCGGREPESEPEPWGEPPPADRPNLDDVADAWGIDEVVDLEEHGVDPFGTEPIEGTLEEVAADGRLLYLPPGRYRLEETWEFTEFDSFGLVSDGATVVPEEGFDDEVIELGAPGTASRLLVEGLRFDFRADRTGGRPIVARVDDDLLLRDVSVSGRQDVDTDTVRVDVASPDGVGRIERLRLPDGAVAMRPGITGCEVGDDTRGDLTFADCHVEGFSDNGLYADPPEGRVRVLGGYYANNDVASVRVNADAGSIVRGVHVRCDEPRQRFENMRGIRLRGGDDVLVEDCLVEMLAVTESDGGVTFSTELTSATMRDSHVHVDADGVNAIRIKHAQESRGLFGRGGSFRVENVTVTGSAATGAAIQANERDDCVFEGLCVHQTGRNRTGVSATRVNGAIRDAHFAVTDRPYRFTNSNIETTDVSVRRLRESGARSRGGCGT</sequence>
<keyword evidence="2" id="KW-0614">Plasmid</keyword>
<evidence type="ECO:0000256" key="1">
    <source>
        <dbReference type="SAM" id="MobiDB-lite"/>
    </source>
</evidence>
<feature type="region of interest" description="Disordered" evidence="1">
    <location>
        <begin position="17"/>
        <end position="45"/>
    </location>
</feature>
<dbReference type="OrthoDB" id="202667at2157"/>
<keyword evidence="3" id="KW-1185">Reference proteome</keyword>
<proteinExistence type="predicted"/>
<name>A0A7D5LEL8_9EURY</name>
<protein>
    <submittedName>
        <fullName evidence="2">Right-handed parallel beta-helix repeat-containing protein</fullName>
    </submittedName>
</protein>
<dbReference type="Gene3D" id="2.160.20.10">
    <property type="entry name" value="Single-stranded right-handed beta-helix, Pectin lyase-like"/>
    <property type="match status" value="1"/>
</dbReference>
<accession>A0A7D5LEL8</accession>
<dbReference type="PROSITE" id="PS51257">
    <property type="entry name" value="PROKAR_LIPOPROTEIN"/>
    <property type="match status" value="1"/>
</dbReference>
<dbReference type="InterPro" id="IPR012334">
    <property type="entry name" value="Pectin_lyas_fold"/>
</dbReference>
<geneLocation type="plasmid" evidence="2 3">
    <name>unnamed1</name>
</geneLocation>
<dbReference type="Proteomes" id="UP000509626">
    <property type="component" value="Plasmid unnamed1"/>
</dbReference>
<dbReference type="GeneID" id="56039853"/>
<dbReference type="AlphaFoldDB" id="A0A7D5LEL8"/>
<reference evidence="2 3" key="1">
    <citation type="submission" date="2020-06" db="EMBL/GenBank/DDBJ databases">
        <title>NJ-3-1, isolated from saline soil.</title>
        <authorList>
            <person name="Cui H.L."/>
            <person name="Shi X."/>
        </authorList>
    </citation>
    <scope>NUCLEOTIDE SEQUENCE [LARGE SCALE GENOMIC DNA]</scope>
    <source>
        <strain evidence="2 3">NJ-3-1</strain>
        <plasmid evidence="2 3">unnamed1</plasmid>
    </source>
</reference>
<dbReference type="KEGG" id="halu:HUG12_20300"/>
<organism evidence="2 3">
    <name type="scientific">Halorarum salinum</name>
    <dbReference type="NCBI Taxonomy" id="2743089"/>
    <lineage>
        <taxon>Archaea</taxon>
        <taxon>Methanobacteriati</taxon>
        <taxon>Methanobacteriota</taxon>
        <taxon>Stenosarchaea group</taxon>
        <taxon>Halobacteria</taxon>
        <taxon>Halobacteriales</taxon>
        <taxon>Haloferacaceae</taxon>
        <taxon>Halorarum</taxon>
    </lineage>
</organism>
<dbReference type="SUPFAM" id="SSF51126">
    <property type="entry name" value="Pectin lyase-like"/>
    <property type="match status" value="1"/>
</dbReference>
<dbReference type="RefSeq" id="WP_179270718.1">
    <property type="nucleotide sequence ID" value="NZ_CP058580.1"/>
</dbReference>
<evidence type="ECO:0000313" key="2">
    <source>
        <dbReference type="EMBL" id="QLG64135.1"/>
    </source>
</evidence>
<dbReference type="InterPro" id="IPR011050">
    <property type="entry name" value="Pectin_lyase_fold/virulence"/>
</dbReference>
<dbReference type="EMBL" id="CP058580">
    <property type="protein sequence ID" value="QLG64135.1"/>
    <property type="molecule type" value="Genomic_DNA"/>
</dbReference>
<gene>
    <name evidence="2" type="ORF">HUG12_20300</name>
</gene>
<evidence type="ECO:0000313" key="3">
    <source>
        <dbReference type="Proteomes" id="UP000509626"/>
    </source>
</evidence>